<dbReference type="PANTHER" id="PTHR35282">
    <property type="entry name" value="F5D14.24 PROTEIN"/>
    <property type="match status" value="1"/>
</dbReference>
<comment type="caution">
    <text evidence="1">The sequence shown here is derived from an EMBL/GenBank/DDBJ whole genome shotgun (WGS) entry which is preliminary data.</text>
</comment>
<dbReference type="Pfam" id="PF21737">
    <property type="entry name" value="DUF6865"/>
    <property type="match status" value="1"/>
</dbReference>
<evidence type="ECO:0000313" key="2">
    <source>
        <dbReference type="Proteomes" id="UP001634007"/>
    </source>
</evidence>
<dbReference type="EMBL" id="JBJKBG010000005">
    <property type="protein sequence ID" value="KAL3737830.1"/>
    <property type="molecule type" value="Genomic_DNA"/>
</dbReference>
<accession>A0ABD3KD67</accession>
<dbReference type="InterPro" id="IPR049198">
    <property type="entry name" value="DUF6865"/>
</dbReference>
<protein>
    <submittedName>
        <fullName evidence="1">Uncharacterized protein</fullName>
    </submittedName>
</protein>
<reference evidence="1 2" key="1">
    <citation type="submission" date="2024-11" db="EMBL/GenBank/DDBJ databases">
        <title>Chromosome-level genome assembly of Eucalyptus globulus Labill. provides insights into its genome evolution.</title>
        <authorList>
            <person name="Li X."/>
        </authorList>
    </citation>
    <scope>NUCLEOTIDE SEQUENCE [LARGE SCALE GENOMIC DNA]</scope>
    <source>
        <strain evidence="1">CL2024</strain>
        <tissue evidence="1">Fresh tender leaves</tissue>
    </source>
</reference>
<name>A0ABD3KD67_EUCGL</name>
<organism evidence="1 2">
    <name type="scientific">Eucalyptus globulus</name>
    <name type="common">Tasmanian blue gum</name>
    <dbReference type="NCBI Taxonomy" id="34317"/>
    <lineage>
        <taxon>Eukaryota</taxon>
        <taxon>Viridiplantae</taxon>
        <taxon>Streptophyta</taxon>
        <taxon>Embryophyta</taxon>
        <taxon>Tracheophyta</taxon>
        <taxon>Spermatophyta</taxon>
        <taxon>Magnoliopsida</taxon>
        <taxon>eudicotyledons</taxon>
        <taxon>Gunneridae</taxon>
        <taxon>Pentapetalae</taxon>
        <taxon>rosids</taxon>
        <taxon>malvids</taxon>
        <taxon>Myrtales</taxon>
        <taxon>Myrtaceae</taxon>
        <taxon>Myrtoideae</taxon>
        <taxon>Eucalypteae</taxon>
        <taxon>Eucalyptus</taxon>
    </lineage>
</organism>
<dbReference type="PANTHER" id="PTHR35282:SF2">
    <property type="entry name" value="F5D14.24 PROTEIN"/>
    <property type="match status" value="1"/>
</dbReference>
<proteinExistence type="predicted"/>
<dbReference type="AlphaFoldDB" id="A0ABD3KD67"/>
<evidence type="ECO:0000313" key="1">
    <source>
        <dbReference type="EMBL" id="KAL3737830.1"/>
    </source>
</evidence>
<keyword evidence="2" id="KW-1185">Reference proteome</keyword>
<sequence length="80" mass="8746">MDNKSPPCKEVADELTRESLIAISYLEPDNPINMNVQPKSCIVANDDAVTDGENTEKYRSELMSISELPPPNTSPVAVDP</sequence>
<dbReference type="Proteomes" id="UP001634007">
    <property type="component" value="Unassembled WGS sequence"/>
</dbReference>
<gene>
    <name evidence="1" type="ORF">ACJRO7_019368</name>
</gene>